<keyword evidence="3" id="KW-0949">S-adenosyl-L-methionine</keyword>
<keyword evidence="2 5" id="KW-0808">Transferase</keyword>
<evidence type="ECO:0000256" key="2">
    <source>
        <dbReference type="ARBA" id="ARBA00022679"/>
    </source>
</evidence>
<dbReference type="Gene3D" id="3.40.50.150">
    <property type="entry name" value="Vaccinia Virus protein VP39"/>
    <property type="match status" value="1"/>
</dbReference>
<dbReference type="RefSeq" id="WP_126039016.1">
    <property type="nucleotide sequence ID" value="NZ_CP034438.1"/>
</dbReference>
<dbReference type="PANTHER" id="PTHR12829">
    <property type="entry name" value="N6-ADENOSINE-METHYLTRANSFERASE"/>
    <property type="match status" value="1"/>
</dbReference>
<comment type="similarity">
    <text evidence="4">Belongs to the MT-A70-like family.</text>
</comment>
<reference evidence="5 6" key="1">
    <citation type="submission" date="2018-12" db="EMBL/GenBank/DDBJ databases">
        <title>Complete genome sequence of Flaviflexus salsibiostraticola KCTC 33148.</title>
        <authorList>
            <person name="Bae J.-W."/>
        </authorList>
    </citation>
    <scope>NUCLEOTIDE SEQUENCE [LARGE SCALE GENOMIC DNA]</scope>
    <source>
        <strain evidence="5 6">KCTC 33148</strain>
    </source>
</reference>
<keyword evidence="6" id="KW-1185">Reference proteome</keyword>
<proteinExistence type="inferred from homology"/>
<accession>A0A3Q8WUD2</accession>
<dbReference type="EMBL" id="CP034438">
    <property type="protein sequence ID" value="AZN29377.1"/>
    <property type="molecule type" value="Genomic_DNA"/>
</dbReference>
<evidence type="ECO:0000313" key="5">
    <source>
        <dbReference type="EMBL" id="AZN29377.1"/>
    </source>
</evidence>
<dbReference type="AlphaFoldDB" id="A0A3Q8WUD2"/>
<dbReference type="GO" id="GO:0008168">
    <property type="term" value="F:methyltransferase activity"/>
    <property type="evidence" value="ECO:0007669"/>
    <property type="project" value="UniProtKB-KW"/>
</dbReference>
<dbReference type="Pfam" id="PF05063">
    <property type="entry name" value="MT-A70"/>
    <property type="match status" value="1"/>
</dbReference>
<evidence type="ECO:0000256" key="3">
    <source>
        <dbReference type="ARBA" id="ARBA00022691"/>
    </source>
</evidence>
<dbReference type="PANTHER" id="PTHR12829:SF7">
    <property type="entry name" value="N6-ADENOSINE-METHYLTRANSFERASE CATALYTIC SUBUNIT"/>
    <property type="match status" value="1"/>
</dbReference>
<dbReference type="Proteomes" id="UP000270021">
    <property type="component" value="Chromosome"/>
</dbReference>
<organism evidence="5 6">
    <name type="scientific">Flaviflexus salsibiostraticola</name>
    <dbReference type="NCBI Taxonomy" id="1282737"/>
    <lineage>
        <taxon>Bacteria</taxon>
        <taxon>Bacillati</taxon>
        <taxon>Actinomycetota</taxon>
        <taxon>Actinomycetes</taxon>
        <taxon>Actinomycetales</taxon>
        <taxon>Actinomycetaceae</taxon>
        <taxon>Flaviflexus</taxon>
    </lineage>
</organism>
<dbReference type="InterPro" id="IPR029063">
    <property type="entry name" value="SAM-dependent_MTases_sf"/>
</dbReference>
<dbReference type="OrthoDB" id="9800596at2"/>
<dbReference type="InterPro" id="IPR007757">
    <property type="entry name" value="MT-A70-like"/>
</dbReference>
<dbReference type="GO" id="GO:0032259">
    <property type="term" value="P:methylation"/>
    <property type="evidence" value="ECO:0007669"/>
    <property type="project" value="UniProtKB-KW"/>
</dbReference>
<protein>
    <submittedName>
        <fullName evidence="5">Methyltransferase</fullName>
    </submittedName>
</protein>
<dbReference type="SUPFAM" id="SSF53335">
    <property type="entry name" value="S-adenosyl-L-methionine-dependent methyltransferases"/>
    <property type="match status" value="1"/>
</dbReference>
<evidence type="ECO:0000313" key="6">
    <source>
        <dbReference type="Proteomes" id="UP000270021"/>
    </source>
</evidence>
<dbReference type="PROSITE" id="PS51143">
    <property type="entry name" value="MT_A70"/>
    <property type="match status" value="1"/>
</dbReference>
<evidence type="ECO:0000256" key="4">
    <source>
        <dbReference type="PROSITE-ProRule" id="PRU00489"/>
    </source>
</evidence>
<keyword evidence="1 5" id="KW-0489">Methyltransferase</keyword>
<name>A0A3Q8WUD2_9ACTO</name>
<gene>
    <name evidence="5" type="ORF">EJO69_02930</name>
</gene>
<dbReference type="KEGG" id="fsl:EJO69_02930"/>
<sequence length="233" mass="26606">MNINKEPVAGPDNAGRDFAHKRYATVVMDPPWGHQQKGRLGAQRHYDLMTTERIAGLPIPDLLEENAHVWIWCFVASRMDAQRIAEEHWEMTFRSELIWDKRKTGLGNFLRNSHEHLLLFTRGKAPVLYRGQRTVADWPVQDHSHKPEEAMAMIQRVSPGPFLELFSRRRFPGFDHWGNEVPGGSDVHIPGYPVPEYSARAYDPTAGDPLWPDGVIRGGGVFRHVLQIEEGKS</sequence>
<evidence type="ECO:0000256" key="1">
    <source>
        <dbReference type="ARBA" id="ARBA00022603"/>
    </source>
</evidence>